<dbReference type="EMBL" id="BPWL01000008">
    <property type="protein sequence ID" value="GJJ12838.1"/>
    <property type="molecule type" value="Genomic_DNA"/>
</dbReference>
<protein>
    <submittedName>
        <fullName evidence="1">Uncharacterized protein</fullName>
    </submittedName>
</protein>
<keyword evidence="2" id="KW-1185">Reference proteome</keyword>
<reference evidence="1" key="1">
    <citation type="submission" date="2021-10" db="EMBL/GenBank/DDBJ databases">
        <title>De novo Genome Assembly of Clathrus columnatus (Basidiomycota, Fungi) Using Illumina and Nanopore Sequence Data.</title>
        <authorList>
            <person name="Ogiso-Tanaka E."/>
            <person name="Itagaki H."/>
            <person name="Hosoya T."/>
            <person name="Hosaka K."/>
        </authorList>
    </citation>
    <scope>NUCLEOTIDE SEQUENCE</scope>
    <source>
        <strain evidence="1">MO-923</strain>
    </source>
</reference>
<dbReference type="AlphaFoldDB" id="A0AAV5AJI1"/>
<dbReference type="Proteomes" id="UP001050691">
    <property type="component" value="Unassembled WGS sequence"/>
</dbReference>
<evidence type="ECO:0000313" key="1">
    <source>
        <dbReference type="EMBL" id="GJJ12838.1"/>
    </source>
</evidence>
<organism evidence="1 2">
    <name type="scientific">Clathrus columnatus</name>
    <dbReference type="NCBI Taxonomy" id="1419009"/>
    <lineage>
        <taxon>Eukaryota</taxon>
        <taxon>Fungi</taxon>
        <taxon>Dikarya</taxon>
        <taxon>Basidiomycota</taxon>
        <taxon>Agaricomycotina</taxon>
        <taxon>Agaricomycetes</taxon>
        <taxon>Phallomycetidae</taxon>
        <taxon>Phallales</taxon>
        <taxon>Clathraceae</taxon>
        <taxon>Clathrus</taxon>
    </lineage>
</organism>
<evidence type="ECO:0000313" key="2">
    <source>
        <dbReference type="Proteomes" id="UP001050691"/>
    </source>
</evidence>
<name>A0AAV5AJI1_9AGAM</name>
<gene>
    <name evidence="1" type="ORF">Clacol_007083</name>
</gene>
<proteinExistence type="predicted"/>
<comment type="caution">
    <text evidence="1">The sequence shown here is derived from an EMBL/GenBank/DDBJ whole genome shotgun (WGS) entry which is preliminary data.</text>
</comment>
<sequence>MVIRVLDAFGNELAITNNGLNTAITVSQLWPVTNFSTAGNEITVFAASASLEAGTSGPLPQPLMTLPNVPFVWEFKGSFTYVVVSLTKEADFFVNRF</sequence>
<accession>A0AAV5AJI1</accession>